<keyword evidence="2" id="KW-1185">Reference proteome</keyword>
<protein>
    <submittedName>
        <fullName evidence="1">Uncharacterized protein</fullName>
    </submittedName>
</protein>
<dbReference type="EMBL" id="JBBNAF010000002">
    <property type="protein sequence ID" value="KAK9162635.1"/>
    <property type="molecule type" value="Genomic_DNA"/>
</dbReference>
<comment type="caution">
    <text evidence="1">The sequence shown here is derived from an EMBL/GenBank/DDBJ whole genome shotgun (WGS) entry which is preliminary data.</text>
</comment>
<reference evidence="1 2" key="1">
    <citation type="submission" date="2024-01" db="EMBL/GenBank/DDBJ databases">
        <title>Genome assemblies of Stephania.</title>
        <authorList>
            <person name="Yang L."/>
        </authorList>
    </citation>
    <scope>NUCLEOTIDE SEQUENCE [LARGE SCALE GENOMIC DNA]</scope>
    <source>
        <strain evidence="1">YNDBR</strain>
        <tissue evidence="1">Leaf</tissue>
    </source>
</reference>
<dbReference type="AlphaFoldDB" id="A0AAP0L2C6"/>
<sequence length="104" mass="11701">MATYQKTCNSETFNQAWLLECAIKSGAKNYAKSKENVNVDTVRNVEVNVDTPVDNYWYETTQGLEVLQIESGISIAQNDDDKAVIEIGVISERPEEPQIESKED</sequence>
<proteinExistence type="predicted"/>
<organism evidence="1 2">
    <name type="scientific">Stephania yunnanensis</name>
    <dbReference type="NCBI Taxonomy" id="152371"/>
    <lineage>
        <taxon>Eukaryota</taxon>
        <taxon>Viridiplantae</taxon>
        <taxon>Streptophyta</taxon>
        <taxon>Embryophyta</taxon>
        <taxon>Tracheophyta</taxon>
        <taxon>Spermatophyta</taxon>
        <taxon>Magnoliopsida</taxon>
        <taxon>Ranunculales</taxon>
        <taxon>Menispermaceae</taxon>
        <taxon>Menispermoideae</taxon>
        <taxon>Cissampelideae</taxon>
        <taxon>Stephania</taxon>
    </lineage>
</organism>
<dbReference type="Proteomes" id="UP001420932">
    <property type="component" value="Unassembled WGS sequence"/>
</dbReference>
<evidence type="ECO:0000313" key="1">
    <source>
        <dbReference type="EMBL" id="KAK9162635.1"/>
    </source>
</evidence>
<gene>
    <name evidence="1" type="ORF">Syun_003537</name>
</gene>
<evidence type="ECO:0000313" key="2">
    <source>
        <dbReference type="Proteomes" id="UP001420932"/>
    </source>
</evidence>
<name>A0AAP0L2C6_9MAGN</name>
<accession>A0AAP0L2C6</accession>